<dbReference type="GeneID" id="31015624"/>
<dbReference type="SUPFAM" id="SSF51182">
    <property type="entry name" value="RmlC-like cupins"/>
    <property type="match status" value="1"/>
</dbReference>
<keyword evidence="4" id="KW-1185">Reference proteome</keyword>
<protein>
    <recommendedName>
        <fullName evidence="2">Cupin type-2 domain-containing protein</fullName>
    </recommendedName>
</protein>
<dbReference type="PANTHER" id="PTHR43346">
    <property type="entry name" value="LIGAND BINDING DOMAIN PROTEIN, PUTATIVE (AFU_ORTHOLOGUE AFUA_6G14370)-RELATED"/>
    <property type="match status" value="1"/>
</dbReference>
<dbReference type="PANTHER" id="PTHR43346:SF1">
    <property type="entry name" value="QUERCETIN 2,3-DIOXYGENASE-RELATED"/>
    <property type="match status" value="1"/>
</dbReference>
<dbReference type="Gene3D" id="2.60.120.10">
    <property type="entry name" value="Jelly Rolls"/>
    <property type="match status" value="1"/>
</dbReference>
<feature type="domain" description="Cupin type-2" evidence="2">
    <location>
        <begin position="163"/>
        <end position="226"/>
    </location>
</feature>
<evidence type="ECO:0000313" key="4">
    <source>
        <dbReference type="Proteomes" id="UP000183809"/>
    </source>
</evidence>
<sequence length="255" mass="26423">MSSHVEPAAPAQQHFQPPLGASPRINIHDGDNNNNDSSNKYVTGNPHMLKIASHTAYRSAARSPASILSKKASWVDTSRNVSLSPKNLSRPASAAASPVGTPIGTPRNRSPVGSPTRERSPVRRGEDGVRVFAGMLGGGGGGGEGSARKVVYEGVYSALTTTSVPPTGSLSTPAHPTADQTLFITSGHGLLSEARPIKTGDVVVVPAGTRHEFLNTGDAPLEFIAVCSGPKTSKEGRGDADGDDDEDDEEEGVLV</sequence>
<organism evidence="3 4">
    <name type="scientific">Diplodia corticola</name>
    <dbReference type="NCBI Taxonomy" id="236234"/>
    <lineage>
        <taxon>Eukaryota</taxon>
        <taxon>Fungi</taxon>
        <taxon>Dikarya</taxon>
        <taxon>Ascomycota</taxon>
        <taxon>Pezizomycotina</taxon>
        <taxon>Dothideomycetes</taxon>
        <taxon>Dothideomycetes incertae sedis</taxon>
        <taxon>Botryosphaeriales</taxon>
        <taxon>Botryosphaeriaceae</taxon>
        <taxon>Diplodia</taxon>
    </lineage>
</organism>
<feature type="region of interest" description="Disordered" evidence="1">
    <location>
        <begin position="58"/>
        <end position="127"/>
    </location>
</feature>
<gene>
    <name evidence="3" type="ORF">BKCO1_3900053</name>
</gene>
<feature type="compositionally biased region" description="Acidic residues" evidence="1">
    <location>
        <begin position="241"/>
        <end position="255"/>
    </location>
</feature>
<evidence type="ECO:0000256" key="1">
    <source>
        <dbReference type="SAM" id="MobiDB-lite"/>
    </source>
</evidence>
<dbReference type="Pfam" id="PF07883">
    <property type="entry name" value="Cupin_2"/>
    <property type="match status" value="1"/>
</dbReference>
<dbReference type="InterPro" id="IPR011051">
    <property type="entry name" value="RmlC_Cupin_sf"/>
</dbReference>
<feature type="region of interest" description="Disordered" evidence="1">
    <location>
        <begin position="229"/>
        <end position="255"/>
    </location>
</feature>
<dbReference type="Proteomes" id="UP000183809">
    <property type="component" value="Unassembled WGS sequence"/>
</dbReference>
<feature type="compositionally biased region" description="Basic and acidic residues" evidence="1">
    <location>
        <begin position="116"/>
        <end position="127"/>
    </location>
</feature>
<feature type="compositionally biased region" description="Low complexity" evidence="1">
    <location>
        <begin position="7"/>
        <end position="18"/>
    </location>
</feature>
<comment type="caution">
    <text evidence="3">The sequence shown here is derived from an EMBL/GenBank/DDBJ whole genome shotgun (WGS) entry which is preliminary data.</text>
</comment>
<proteinExistence type="predicted"/>
<dbReference type="RefSeq" id="XP_020128565.1">
    <property type="nucleotide sequence ID" value="XM_020275363.1"/>
</dbReference>
<dbReference type="EMBL" id="MNUE01000039">
    <property type="protein sequence ID" value="OJD32305.1"/>
    <property type="molecule type" value="Genomic_DNA"/>
</dbReference>
<dbReference type="OrthoDB" id="1161823at2759"/>
<dbReference type="InterPro" id="IPR013096">
    <property type="entry name" value="Cupin_2"/>
</dbReference>
<feature type="compositionally biased region" description="Polar residues" evidence="1">
    <location>
        <begin position="75"/>
        <end position="87"/>
    </location>
</feature>
<name>A0A1J9QV86_9PEZI</name>
<evidence type="ECO:0000313" key="3">
    <source>
        <dbReference type="EMBL" id="OJD32305.1"/>
    </source>
</evidence>
<dbReference type="InterPro" id="IPR014710">
    <property type="entry name" value="RmlC-like_jellyroll"/>
</dbReference>
<evidence type="ECO:0000259" key="2">
    <source>
        <dbReference type="Pfam" id="PF07883"/>
    </source>
</evidence>
<dbReference type="InterPro" id="IPR052538">
    <property type="entry name" value="Flavonoid_dioxygenase-like"/>
</dbReference>
<accession>A0A1J9QV86</accession>
<feature type="region of interest" description="Disordered" evidence="1">
    <location>
        <begin position="1"/>
        <end position="46"/>
    </location>
</feature>
<dbReference type="AlphaFoldDB" id="A0A1J9QV86"/>
<reference evidence="3 4" key="1">
    <citation type="submission" date="2016-10" db="EMBL/GenBank/DDBJ databases">
        <title>Proteomics and genomics reveal pathogen-plant mechanisms compatible with a hemibiotrophic lifestyle of Diplodia corticola.</title>
        <authorList>
            <person name="Fernandes I."/>
            <person name="De Jonge R."/>
            <person name="Van De Peer Y."/>
            <person name="Devreese B."/>
            <person name="Alves A."/>
            <person name="Esteves A.C."/>
        </authorList>
    </citation>
    <scope>NUCLEOTIDE SEQUENCE [LARGE SCALE GENOMIC DNA]</scope>
    <source>
        <strain evidence="3 4">CBS 112549</strain>
    </source>
</reference>